<feature type="region of interest" description="Disordered" evidence="9">
    <location>
        <begin position="22"/>
        <end position="110"/>
    </location>
</feature>
<evidence type="ECO:0000256" key="4">
    <source>
        <dbReference type="ARBA" id="ARBA00022723"/>
    </source>
</evidence>
<feature type="binding site" evidence="8">
    <location>
        <position position="419"/>
    </location>
    <ligand>
        <name>Zn(2+)</name>
        <dbReference type="ChEBI" id="CHEBI:29105"/>
        <note>catalytic</note>
    </ligand>
</feature>
<keyword evidence="10" id="KW-0732">Signal</keyword>
<accession>A0A2P1NK89</accession>
<evidence type="ECO:0000256" key="1">
    <source>
        <dbReference type="ARBA" id="ARBA00005693"/>
    </source>
</evidence>
<evidence type="ECO:0000256" key="8">
    <source>
        <dbReference type="PROSITE-ProRule" id="PRU01031"/>
    </source>
</evidence>
<dbReference type="InterPro" id="IPR022218">
    <property type="entry name" value="TagA_dom"/>
</dbReference>
<dbReference type="GO" id="GO:0006508">
    <property type="term" value="P:proteolysis"/>
    <property type="evidence" value="ECO:0007669"/>
    <property type="project" value="UniProtKB-UniRule"/>
</dbReference>
<keyword evidence="12" id="KW-0808">Transferase</keyword>
<dbReference type="SMART" id="SM00458">
    <property type="entry name" value="RICIN"/>
    <property type="match status" value="1"/>
</dbReference>
<dbReference type="PROSITE" id="PS51257">
    <property type="entry name" value="PROKAR_LIPOPROTEIN"/>
    <property type="match status" value="1"/>
</dbReference>
<dbReference type="Pfam" id="PF10462">
    <property type="entry name" value="Peptidase_M66"/>
    <property type="match status" value="1"/>
</dbReference>
<keyword evidence="4 8" id="KW-0479">Metal-binding</keyword>
<dbReference type="PANTHER" id="PTHR39540">
    <property type="match status" value="1"/>
</dbReference>
<keyword evidence="13" id="KW-1185">Reference proteome</keyword>
<dbReference type="GO" id="GO:0004222">
    <property type="term" value="F:metalloendopeptidase activity"/>
    <property type="evidence" value="ECO:0007669"/>
    <property type="project" value="UniProtKB-UniRule"/>
</dbReference>
<feature type="domain" description="Peptidase M66" evidence="11">
    <location>
        <begin position="268"/>
        <end position="522"/>
    </location>
</feature>
<dbReference type="PROSITE" id="PS51694">
    <property type="entry name" value="PEPTIDASE_M66"/>
    <property type="match status" value="1"/>
</dbReference>
<dbReference type="CDD" id="cd00161">
    <property type="entry name" value="beta-trefoil_Ricin-like"/>
    <property type="match status" value="1"/>
</dbReference>
<dbReference type="Proteomes" id="UP000241829">
    <property type="component" value="Chromosome"/>
</dbReference>
<dbReference type="EMBL" id="CP027792">
    <property type="protein sequence ID" value="AVP57430.1"/>
    <property type="molecule type" value="Genomic_DNA"/>
</dbReference>
<name>A0A2P1NK89_9BURK</name>
<sequence>MVLKRLGAVSLLAWGVAALTACGGGGGSSDSSSVPQPIPPGSVAPGGPLLPLPEQPGPGPAPSPGQPGPGPGTGPSPEQPGPGPSPSPSPLPPPPKPQPGNPYPEPIGAQYSPLAARGFYDNDKTGQPRAVRNDLGGSLPGMVQFGQSHTVDPSGNEAKNMPRLTMHKEALLLVTPDPALGALEGLQVAVTVNGQAKGTLPLRHPNDIPRSDYANNDGRPDYVYSRRAWTVALPWDWVQPGLALRVADAQGRTGMLASSAIDFAGAGELVLHSIRLGMLTDVPKDRHWFRTNPEQAATDYLQTIPAARITAAYYEDVTLPKVMVASGVIYSDKSATSGDVYSGDMRENTGKSTFSVGINLANWGVSASSMASQNQPQVTQNVTLHHARGAYQNGLASHGLSGGNSILTLYNSDYNEFSHEIGHHYGLGHYPGEENGNRFLSGNHHDSGWGYIGYRKRMRANIHWTAAKTDHLAGMPELDGTYTFTPDAMAGGNFSSSLSRYTHYTGYSTKIEIQPAFNRVAVFSAESPTGYKKWNAQSRAMENFAPPIPGGNGPVWYNSSTGKFLAPRLHGVPVVTLLGGYDPESTRPAAEQALIYPALRSNWGNVFDLPTDATDTQEKRSCWLQVDFATARAQQRIALAGRRLQGKSVNKLHVHLAQSDQPRRAELLCQTPGQPVQSLYVLDIATGQPPLPAPVIVGKDKGYSALRAYELPQMQQALQGLSGKAVPSLSGEAKVIVDSWSDDPGGLSAAAQAQLQRYKLQQEQSLRLNRWISAYGRALDANVPEAQSALMQFVQTLGLASQPAVPQGQTLTMSNGNCIRKVGNDVGIAGSSLCKGGLDEQWVLDGRGSVRSRASLDLCLTDKGGSNQIRLQPCDLNNEAQVWDTNTPKRIARGGRCFDLSGGYLTNNLGTLITYNCTGGGNQQWGALVASDNLALTLLTGDNVLRLVKAAEATATKPAAAAAH</sequence>
<evidence type="ECO:0000256" key="9">
    <source>
        <dbReference type="SAM" id="MobiDB-lite"/>
    </source>
</evidence>
<dbReference type="InterPro" id="IPR019503">
    <property type="entry name" value="Peptidase_M66_dom"/>
</dbReference>
<keyword evidence="3 8" id="KW-0645">Protease</keyword>
<feature type="chain" id="PRO_5015144267" description="Dictomallein" evidence="10">
    <location>
        <begin position="24"/>
        <end position="964"/>
    </location>
</feature>
<proteinExistence type="inferred from homology"/>
<feature type="compositionally biased region" description="Pro residues" evidence="9">
    <location>
        <begin position="36"/>
        <end position="105"/>
    </location>
</feature>
<feature type="signal peptide" evidence="10">
    <location>
        <begin position="1"/>
        <end position="23"/>
    </location>
</feature>
<keyword evidence="7 8" id="KW-0482">Metalloprotease</keyword>
<evidence type="ECO:0000256" key="3">
    <source>
        <dbReference type="ARBA" id="ARBA00022670"/>
    </source>
</evidence>
<feature type="binding site" evidence="8">
    <location>
        <position position="429"/>
    </location>
    <ligand>
        <name>Zn(2+)</name>
        <dbReference type="ChEBI" id="CHEBI:29105"/>
        <note>catalytic</note>
    </ligand>
</feature>
<dbReference type="InterPro" id="IPR051256">
    <property type="entry name" value="Dictomallein"/>
</dbReference>
<evidence type="ECO:0000256" key="10">
    <source>
        <dbReference type="SAM" id="SignalP"/>
    </source>
</evidence>
<evidence type="ECO:0000259" key="11">
    <source>
        <dbReference type="PROSITE" id="PS51694"/>
    </source>
</evidence>
<dbReference type="Gene3D" id="2.80.10.50">
    <property type="match status" value="1"/>
</dbReference>
<dbReference type="GO" id="GO:0016740">
    <property type="term" value="F:transferase activity"/>
    <property type="evidence" value="ECO:0007669"/>
    <property type="project" value="UniProtKB-KW"/>
</dbReference>
<dbReference type="PANTHER" id="PTHR39540:SF1">
    <property type="entry name" value="DICTOMALLEIN-1-RELATED"/>
    <property type="match status" value="1"/>
</dbReference>
<dbReference type="SUPFAM" id="SSF50370">
    <property type="entry name" value="Ricin B-like lectins"/>
    <property type="match status" value="1"/>
</dbReference>
<reference evidence="13" key="1">
    <citation type="submission" date="2018-03" db="EMBL/GenBank/DDBJ databases">
        <title>Genome sequencing of Melaminivora sp. strain SC2-7.</title>
        <authorList>
            <person name="Kim S.-J."/>
            <person name="Heo J."/>
            <person name="Ahn J.-H."/>
            <person name="Kwon S.-W."/>
        </authorList>
    </citation>
    <scope>NUCLEOTIDE SEQUENCE [LARGE SCALE GENOMIC DNA]</scope>
    <source>
        <strain evidence="13">SC2-7</strain>
    </source>
</reference>
<evidence type="ECO:0000256" key="6">
    <source>
        <dbReference type="ARBA" id="ARBA00022833"/>
    </source>
</evidence>
<dbReference type="AlphaFoldDB" id="A0A2P1NK89"/>
<evidence type="ECO:0000313" key="12">
    <source>
        <dbReference type="EMBL" id="AVP57430.1"/>
    </source>
</evidence>
<comment type="cofactor">
    <cofactor evidence="8">
        <name>Zn(2+)</name>
        <dbReference type="ChEBI" id="CHEBI:29105"/>
    </cofactor>
    <text evidence="8">Binds 1 zinc ion per subunit.</text>
</comment>
<comment type="similarity">
    <text evidence="1">Belongs to the dictomallein family.</text>
</comment>
<dbReference type="PROSITE" id="PS50231">
    <property type="entry name" value="RICIN_B_LECTIN"/>
    <property type="match status" value="1"/>
</dbReference>
<dbReference type="InterPro" id="IPR000772">
    <property type="entry name" value="Ricin_B_lectin"/>
</dbReference>
<dbReference type="InterPro" id="IPR035992">
    <property type="entry name" value="Ricin_B-like_lectins"/>
</dbReference>
<keyword evidence="6 8" id="KW-0862">Zinc</keyword>
<feature type="active site" evidence="8">
    <location>
        <position position="420"/>
    </location>
</feature>
<feature type="binding site" evidence="8">
    <location>
        <position position="423"/>
    </location>
    <ligand>
        <name>Zn(2+)</name>
        <dbReference type="ChEBI" id="CHEBI:29105"/>
        <note>catalytic</note>
    </ligand>
</feature>
<keyword evidence="5 8" id="KW-0378">Hydrolase</keyword>
<dbReference type="KEGG" id="melm:C7H73_06965"/>
<protein>
    <recommendedName>
        <fullName evidence="2">Dictomallein</fullName>
    </recommendedName>
</protein>
<dbReference type="Pfam" id="PF12561">
    <property type="entry name" value="TagA"/>
    <property type="match status" value="1"/>
</dbReference>
<evidence type="ECO:0000256" key="7">
    <source>
        <dbReference type="ARBA" id="ARBA00023049"/>
    </source>
</evidence>
<dbReference type="Pfam" id="PF00652">
    <property type="entry name" value="Ricin_B_lectin"/>
    <property type="match status" value="1"/>
</dbReference>
<dbReference type="OrthoDB" id="8571199at2"/>
<organism evidence="12 13">
    <name type="scientific">Pulveribacter suum</name>
    <dbReference type="NCBI Taxonomy" id="2116657"/>
    <lineage>
        <taxon>Bacteria</taxon>
        <taxon>Pseudomonadati</taxon>
        <taxon>Pseudomonadota</taxon>
        <taxon>Betaproteobacteria</taxon>
        <taxon>Burkholderiales</taxon>
        <taxon>Comamonadaceae</taxon>
        <taxon>Pulveribacter</taxon>
    </lineage>
</organism>
<dbReference type="GO" id="GO:0046872">
    <property type="term" value="F:metal ion binding"/>
    <property type="evidence" value="ECO:0007669"/>
    <property type="project" value="UniProtKB-UniRule"/>
</dbReference>
<evidence type="ECO:0000313" key="13">
    <source>
        <dbReference type="Proteomes" id="UP000241829"/>
    </source>
</evidence>
<evidence type="ECO:0000256" key="2">
    <source>
        <dbReference type="ARBA" id="ARBA00018800"/>
    </source>
</evidence>
<evidence type="ECO:0000256" key="5">
    <source>
        <dbReference type="ARBA" id="ARBA00022801"/>
    </source>
</evidence>
<gene>
    <name evidence="12" type="ORF">C7H73_06965</name>
</gene>